<dbReference type="Gene3D" id="1.25.40.10">
    <property type="entry name" value="Tetratricopeptide repeat domain"/>
    <property type="match status" value="2"/>
</dbReference>
<dbReference type="AlphaFoldDB" id="A0A7S3A2L8"/>
<dbReference type="PANTHER" id="PTHR47447:SF17">
    <property type="entry name" value="OS12G0638900 PROTEIN"/>
    <property type="match status" value="1"/>
</dbReference>
<evidence type="ECO:0000256" key="1">
    <source>
        <dbReference type="ARBA" id="ARBA00022737"/>
    </source>
</evidence>
<gene>
    <name evidence="3" type="ORF">RMAR00112_LOCUS25684</name>
</gene>
<feature type="repeat" description="PPR" evidence="2">
    <location>
        <begin position="306"/>
        <end position="340"/>
    </location>
</feature>
<evidence type="ECO:0000313" key="3">
    <source>
        <dbReference type="EMBL" id="CAE0057630.1"/>
    </source>
</evidence>
<dbReference type="InterPro" id="IPR002885">
    <property type="entry name" value="PPR_rpt"/>
</dbReference>
<organism evidence="3">
    <name type="scientific">Rhodosorus marinus</name>
    <dbReference type="NCBI Taxonomy" id="101924"/>
    <lineage>
        <taxon>Eukaryota</taxon>
        <taxon>Rhodophyta</taxon>
        <taxon>Stylonematophyceae</taxon>
        <taxon>Stylonematales</taxon>
        <taxon>Stylonemataceae</taxon>
        <taxon>Rhodosorus</taxon>
    </lineage>
</organism>
<dbReference type="Pfam" id="PF13812">
    <property type="entry name" value="PPR_3"/>
    <property type="match status" value="1"/>
</dbReference>
<dbReference type="Pfam" id="PF01535">
    <property type="entry name" value="PPR"/>
    <property type="match status" value="2"/>
</dbReference>
<reference evidence="3" key="1">
    <citation type="submission" date="2021-01" db="EMBL/GenBank/DDBJ databases">
        <authorList>
            <person name="Corre E."/>
            <person name="Pelletier E."/>
            <person name="Niang G."/>
            <person name="Scheremetjew M."/>
            <person name="Finn R."/>
            <person name="Kale V."/>
            <person name="Holt S."/>
            <person name="Cochrane G."/>
            <person name="Meng A."/>
            <person name="Brown T."/>
            <person name="Cohen L."/>
        </authorList>
    </citation>
    <scope>NUCLEOTIDE SEQUENCE</scope>
    <source>
        <strain evidence="3">CCMP 769</strain>
    </source>
</reference>
<dbReference type="EMBL" id="HBHW01033251">
    <property type="protein sequence ID" value="CAE0057630.1"/>
    <property type="molecule type" value="Transcribed_RNA"/>
</dbReference>
<sequence length="526" mass="58826">MGFVSPVLSSSRSCRRHVLVSGVDKRRSWAEREANLSEQLEKRLLSGEQLSPTSIQRRIVAASRNGDVESAEKWAGYMKQGGYTLGTPTYTSLLHAYRQACDPERCLLLLEEMRLDGDLPNEKSSYEAVRAAISAEDGTAVSEIVAYCFRHNIPISRSSLNASLNLLMRLGKVEQAEDIIRFMRSAPNPDAVPDIVSWNVMMCGYSRNGMPEKTLATFGGIIYRRQSEKPTISTFNAVLQALLNIRQHKSNKSAGAQFVVRTMGKLKIHCDVQTATTLIRLVGEIGRSEVVKVERWFSGHQTFKPDLFYFNAVIEAYARCEDLQSCSRTMEEMDILGINPDARSFNLMLKVQGSEDDANALLAEMRSRKIDPDVYSYCALLKREPKNSAEGIARIVQMAMDSGVAVDSRLQSAAIRAAKHDVKGAELVFRFLAAKLGVDNLKDASFMAFLYVCGVSGRSDLAVRIVYAMKKAKRVPKPACYREFAKGTRESKVAEHKLQPYLFVLKTLCNVTDDFDLPINRVRIKF</sequence>
<accession>A0A7S3A2L8</accession>
<proteinExistence type="predicted"/>
<evidence type="ECO:0008006" key="4">
    <source>
        <dbReference type="Google" id="ProtNLM"/>
    </source>
</evidence>
<protein>
    <recommendedName>
        <fullName evidence="4">Pentacotripeptide-repeat region of PRORP domain-containing protein</fullName>
    </recommendedName>
</protein>
<dbReference type="NCBIfam" id="TIGR00756">
    <property type="entry name" value="PPR"/>
    <property type="match status" value="2"/>
</dbReference>
<dbReference type="PANTHER" id="PTHR47447">
    <property type="entry name" value="OS03G0856100 PROTEIN"/>
    <property type="match status" value="1"/>
</dbReference>
<feature type="repeat" description="PPR" evidence="2">
    <location>
        <begin position="86"/>
        <end position="120"/>
    </location>
</feature>
<name>A0A7S3A2L8_9RHOD</name>
<keyword evidence="1" id="KW-0677">Repeat</keyword>
<evidence type="ECO:0000256" key="2">
    <source>
        <dbReference type="PROSITE-ProRule" id="PRU00708"/>
    </source>
</evidence>
<dbReference type="InterPro" id="IPR011990">
    <property type="entry name" value="TPR-like_helical_dom_sf"/>
</dbReference>
<dbReference type="PROSITE" id="PS51375">
    <property type="entry name" value="PPR"/>
    <property type="match status" value="2"/>
</dbReference>